<dbReference type="PANTHER" id="PTHR10151">
    <property type="entry name" value="ECTONUCLEOTIDE PYROPHOSPHATASE/PHOSPHODIESTERASE"/>
    <property type="match status" value="1"/>
</dbReference>
<evidence type="ECO:0008006" key="5">
    <source>
        <dbReference type="Google" id="ProtNLM"/>
    </source>
</evidence>
<evidence type="ECO:0000256" key="1">
    <source>
        <dbReference type="SAM" id="Phobius"/>
    </source>
</evidence>
<proteinExistence type="predicted"/>
<dbReference type="InterPro" id="IPR017850">
    <property type="entry name" value="Alkaline_phosphatase_core_sf"/>
</dbReference>
<accession>A0A815K0K7</accession>
<keyword evidence="4" id="KW-1185">Reference proteome</keyword>
<dbReference type="Gene3D" id="3.40.720.10">
    <property type="entry name" value="Alkaline Phosphatase, subunit A"/>
    <property type="match status" value="2"/>
</dbReference>
<dbReference type="PANTHER" id="PTHR10151:SF120">
    <property type="entry name" value="BIS(5'-ADENOSYL)-TRIPHOSPHATASE"/>
    <property type="match status" value="1"/>
</dbReference>
<dbReference type="AlphaFoldDB" id="A0A815K0K7"/>
<protein>
    <recommendedName>
        <fullName evidence="5">GPI ethanolamine phosphate transferase 1</fullName>
    </recommendedName>
</protein>
<dbReference type="Proteomes" id="UP000663829">
    <property type="component" value="Unassembled WGS sequence"/>
</dbReference>
<evidence type="ECO:0000313" key="4">
    <source>
        <dbReference type="Proteomes" id="UP000663829"/>
    </source>
</evidence>
<reference evidence="2" key="1">
    <citation type="submission" date="2021-02" db="EMBL/GenBank/DDBJ databases">
        <authorList>
            <person name="Nowell W R."/>
        </authorList>
    </citation>
    <scope>NUCLEOTIDE SEQUENCE</scope>
</reference>
<dbReference type="SUPFAM" id="SSF53649">
    <property type="entry name" value="Alkaline phosphatase-like"/>
    <property type="match status" value="1"/>
</dbReference>
<name>A0A815K0K7_9BILA</name>
<dbReference type="Proteomes" id="UP000681722">
    <property type="component" value="Unassembled WGS sequence"/>
</dbReference>
<gene>
    <name evidence="2" type="ORF">GPM918_LOCUS32573</name>
    <name evidence="3" type="ORF">SRO942_LOCUS33241</name>
</gene>
<dbReference type="OrthoDB" id="415411at2759"/>
<dbReference type="EMBL" id="CAJOBC010082120">
    <property type="protein sequence ID" value="CAF4281224.1"/>
    <property type="molecule type" value="Genomic_DNA"/>
</dbReference>
<feature type="transmembrane region" description="Helical" evidence="1">
    <location>
        <begin position="107"/>
        <end position="124"/>
    </location>
</feature>
<dbReference type="GO" id="GO:0016787">
    <property type="term" value="F:hydrolase activity"/>
    <property type="evidence" value="ECO:0007669"/>
    <property type="project" value="UniProtKB-ARBA"/>
</dbReference>
<organism evidence="2 4">
    <name type="scientific">Didymodactylos carnosus</name>
    <dbReference type="NCBI Taxonomy" id="1234261"/>
    <lineage>
        <taxon>Eukaryota</taxon>
        <taxon>Metazoa</taxon>
        <taxon>Spiralia</taxon>
        <taxon>Gnathifera</taxon>
        <taxon>Rotifera</taxon>
        <taxon>Eurotatoria</taxon>
        <taxon>Bdelloidea</taxon>
        <taxon>Philodinida</taxon>
        <taxon>Philodinidae</taxon>
        <taxon>Didymodactylos</taxon>
    </lineage>
</organism>
<sequence length="544" mass="59529">MELTGLVSSADLRLGPIPGPSNNCLSLLDEKTDFKVTLLPSNFNLENQASTSANVLNVDLEKCSVGMTSFIHEPLSTQPSTSRLRPWSIDDNVESTILLRYKKQHHTLYVTFLLFILLLIYAMSEGYNITAGFDPNLTPDLVRALNNRNTTQAYFGAQSLNINDNIRTRVVYFILDGLRFDATQTNPSLNALVTSPWFVHDSLILNMSAQLPTISIPNWQTLVTGARPSLHGRTGNDILTPFTFDSIFTSSMSVGMKNGITGDAWWSILLNGHLTPFYGDGTSPTLTNNFGDAYYTQGHSDHNKDIAYNQRFHNAINSQTVEKRSNGSNVIVRFDYDLFLSYYGDIDGESHSFGAQSSQTQSAIDDKVAFVRAGINAIAALDAMTQTHTIFIITSDHGNVDVGGHGGDVHVLRAVPCIVYAKDSQLASVNNSLPVYSTFDTVDIATSITALLGVPVPRQSEGSFISPLISALVSPSKWARLYFDLFKQKQALASALLTQWNQSSLKSQYASLFADDAGVNADVAGLNANIERLSALIELSKAHH</sequence>
<keyword evidence="1" id="KW-0472">Membrane</keyword>
<dbReference type="Pfam" id="PF01663">
    <property type="entry name" value="Phosphodiest"/>
    <property type="match status" value="1"/>
</dbReference>
<keyword evidence="1" id="KW-1133">Transmembrane helix</keyword>
<keyword evidence="1" id="KW-0812">Transmembrane</keyword>
<comment type="caution">
    <text evidence="2">The sequence shown here is derived from an EMBL/GenBank/DDBJ whole genome shotgun (WGS) entry which is preliminary data.</text>
</comment>
<dbReference type="EMBL" id="CAJNOQ010016719">
    <property type="protein sequence ID" value="CAF1386277.1"/>
    <property type="molecule type" value="Genomic_DNA"/>
</dbReference>
<feature type="non-terminal residue" evidence="2">
    <location>
        <position position="544"/>
    </location>
</feature>
<evidence type="ECO:0000313" key="3">
    <source>
        <dbReference type="EMBL" id="CAF4281224.1"/>
    </source>
</evidence>
<dbReference type="InterPro" id="IPR002591">
    <property type="entry name" value="Phosphodiest/P_Trfase"/>
</dbReference>
<evidence type="ECO:0000313" key="2">
    <source>
        <dbReference type="EMBL" id="CAF1386277.1"/>
    </source>
</evidence>